<dbReference type="InterPro" id="IPR011032">
    <property type="entry name" value="GroES-like_sf"/>
</dbReference>
<name>A0A7U0N5G6_SERPR</name>
<dbReference type="Gene3D" id="3.90.180.10">
    <property type="entry name" value="Medium-chain alcohol dehydrogenases, catalytic domain"/>
    <property type="match status" value="1"/>
</dbReference>
<organism evidence="2 3">
    <name type="scientific">Serratia proteamaculans</name>
    <dbReference type="NCBI Taxonomy" id="28151"/>
    <lineage>
        <taxon>Bacteria</taxon>
        <taxon>Pseudomonadati</taxon>
        <taxon>Pseudomonadota</taxon>
        <taxon>Gammaproteobacteria</taxon>
        <taxon>Enterobacterales</taxon>
        <taxon>Yersiniaceae</taxon>
        <taxon>Serratia</taxon>
    </lineage>
</organism>
<sequence>MKAIAVKQLGATPEQVEIAKPSLQPGQILVKMAAAGLNPVDWRIADGMLEGKLPHVFPLVIGTDGAGVIEAVADDVTGFSVNERVAGKFMFGIVGAGSYAEYAAIDQHAVLARVPDEVSLTKAAAMPIAAGTALKLVEKLQLPAGATLLVVGATGGVGRFVIQLAKRQGLKVIATGGADAESALRELGAEKVIDHHRAPVLQQVQQQYPQGIDGMIDLVSNAEVFSALLVILRKGGVALSTIWSAVPEQMQQQGLRGGNLEAQISADELEQLLQSVARGELQVPVERLVSIKQAPEMLAQSKAGGSRGKTVLNIDW</sequence>
<dbReference type="InterPro" id="IPR052733">
    <property type="entry name" value="Chloroplast_QOR"/>
</dbReference>
<dbReference type="InterPro" id="IPR013149">
    <property type="entry name" value="ADH-like_C"/>
</dbReference>
<dbReference type="SMART" id="SM00829">
    <property type="entry name" value="PKS_ER"/>
    <property type="match status" value="1"/>
</dbReference>
<dbReference type="GO" id="GO:0016491">
    <property type="term" value="F:oxidoreductase activity"/>
    <property type="evidence" value="ECO:0007669"/>
    <property type="project" value="InterPro"/>
</dbReference>
<dbReference type="InterPro" id="IPR036291">
    <property type="entry name" value="NAD(P)-bd_dom_sf"/>
</dbReference>
<dbReference type="Pfam" id="PF00107">
    <property type="entry name" value="ADH_zinc_N"/>
    <property type="match status" value="1"/>
</dbReference>
<dbReference type="EMBL" id="CP068391">
    <property type="protein sequence ID" value="QQX52808.1"/>
    <property type="molecule type" value="Genomic_DNA"/>
</dbReference>
<dbReference type="PANTHER" id="PTHR44013:SF1">
    <property type="entry name" value="ZINC-TYPE ALCOHOL DEHYDROGENASE-LIKE PROTEIN C16A3.02C"/>
    <property type="match status" value="1"/>
</dbReference>
<gene>
    <name evidence="2" type="ORF">JKX24_21955</name>
</gene>
<dbReference type="SUPFAM" id="SSF50129">
    <property type="entry name" value="GroES-like"/>
    <property type="match status" value="1"/>
</dbReference>
<protein>
    <submittedName>
        <fullName evidence="2">NADP-dependent oxidoreductase</fullName>
    </submittedName>
</protein>
<accession>A0A7U0N5G6</accession>
<dbReference type="RefSeq" id="WP_207976572.1">
    <property type="nucleotide sequence ID" value="NZ_CP068391.1"/>
</dbReference>
<dbReference type="AlphaFoldDB" id="A0A7U0N5G6"/>
<dbReference type="InterPro" id="IPR020843">
    <property type="entry name" value="ER"/>
</dbReference>
<dbReference type="Gene3D" id="3.40.50.720">
    <property type="entry name" value="NAD(P)-binding Rossmann-like Domain"/>
    <property type="match status" value="1"/>
</dbReference>
<evidence type="ECO:0000313" key="3">
    <source>
        <dbReference type="Proteomes" id="UP000596176"/>
    </source>
</evidence>
<dbReference type="Proteomes" id="UP000596176">
    <property type="component" value="Chromosome"/>
</dbReference>
<dbReference type="CDD" id="cd05289">
    <property type="entry name" value="MDR_like_2"/>
    <property type="match status" value="1"/>
</dbReference>
<evidence type="ECO:0000313" key="2">
    <source>
        <dbReference type="EMBL" id="QQX52808.1"/>
    </source>
</evidence>
<dbReference type="SUPFAM" id="SSF51735">
    <property type="entry name" value="NAD(P)-binding Rossmann-fold domains"/>
    <property type="match status" value="1"/>
</dbReference>
<dbReference type="InterPro" id="IPR013154">
    <property type="entry name" value="ADH-like_N"/>
</dbReference>
<feature type="domain" description="Enoyl reductase (ER)" evidence="1">
    <location>
        <begin position="10"/>
        <end position="312"/>
    </location>
</feature>
<proteinExistence type="predicted"/>
<reference evidence="2 3" key="1">
    <citation type="submission" date="2021-01" db="EMBL/GenBank/DDBJ databases">
        <title>Chromosome sequence of Serratia proteamaculans strain 94 rif-r, isolated from spoiled beef.</title>
        <authorList>
            <person name="Zaytseva Y.V."/>
            <person name="Iablokov S.N."/>
            <person name="Klyukina A."/>
        </authorList>
    </citation>
    <scope>NUCLEOTIDE SEQUENCE [LARGE SCALE GENOMIC DNA]</scope>
    <source>
        <strain evidence="2 3">94 rif-r</strain>
    </source>
</reference>
<evidence type="ECO:0000259" key="1">
    <source>
        <dbReference type="SMART" id="SM00829"/>
    </source>
</evidence>
<dbReference type="PANTHER" id="PTHR44013">
    <property type="entry name" value="ZINC-TYPE ALCOHOL DEHYDROGENASE-LIKE PROTEIN C16A3.02C"/>
    <property type="match status" value="1"/>
</dbReference>
<dbReference type="Pfam" id="PF08240">
    <property type="entry name" value="ADH_N"/>
    <property type="match status" value="1"/>
</dbReference>